<keyword evidence="2" id="KW-1185">Reference proteome</keyword>
<organism evidence="1 2">
    <name type="scientific">Fusarium torreyae</name>
    <dbReference type="NCBI Taxonomy" id="1237075"/>
    <lineage>
        <taxon>Eukaryota</taxon>
        <taxon>Fungi</taxon>
        <taxon>Dikarya</taxon>
        <taxon>Ascomycota</taxon>
        <taxon>Pezizomycotina</taxon>
        <taxon>Sordariomycetes</taxon>
        <taxon>Hypocreomycetidae</taxon>
        <taxon>Hypocreales</taxon>
        <taxon>Nectriaceae</taxon>
        <taxon>Fusarium</taxon>
    </lineage>
</organism>
<evidence type="ECO:0000313" key="2">
    <source>
        <dbReference type="Proteomes" id="UP001152049"/>
    </source>
</evidence>
<name>A0A9W8S975_9HYPO</name>
<reference evidence="1" key="1">
    <citation type="submission" date="2022-09" db="EMBL/GenBank/DDBJ databases">
        <title>Fusarium specimens isolated from Avocado Roots.</title>
        <authorList>
            <person name="Stajich J."/>
            <person name="Roper C."/>
            <person name="Heimlech-Rivalta G."/>
        </authorList>
    </citation>
    <scope>NUCLEOTIDE SEQUENCE</scope>
    <source>
        <strain evidence="1">CF00136</strain>
    </source>
</reference>
<evidence type="ECO:0000313" key="1">
    <source>
        <dbReference type="EMBL" id="KAJ4267684.1"/>
    </source>
</evidence>
<dbReference type="OrthoDB" id="4802432at2759"/>
<gene>
    <name evidence="1" type="ORF">NW762_003798</name>
</gene>
<proteinExistence type="predicted"/>
<comment type="caution">
    <text evidence="1">The sequence shown here is derived from an EMBL/GenBank/DDBJ whole genome shotgun (WGS) entry which is preliminary data.</text>
</comment>
<accession>A0A9W8S975</accession>
<dbReference type="EMBL" id="JAOQAZ010000004">
    <property type="protein sequence ID" value="KAJ4267684.1"/>
    <property type="molecule type" value="Genomic_DNA"/>
</dbReference>
<dbReference type="AlphaFoldDB" id="A0A9W8S975"/>
<protein>
    <submittedName>
        <fullName evidence="1">Uncharacterized protein</fullName>
    </submittedName>
</protein>
<sequence>MMEIRPKSRKPSMIQITAAMIRLLKSFVLEHVRSISIFEDFNEEIMAALRADKPSYWDDEFYDINTIRIT</sequence>
<dbReference type="Proteomes" id="UP001152049">
    <property type="component" value="Unassembled WGS sequence"/>
</dbReference>